<evidence type="ECO:0000259" key="2">
    <source>
        <dbReference type="Pfam" id="PF13635"/>
    </source>
</evidence>
<keyword evidence="4" id="KW-1185">Reference proteome</keyword>
<dbReference type="Pfam" id="PF13173">
    <property type="entry name" value="AAA_14"/>
    <property type="match status" value="1"/>
</dbReference>
<accession>A0A919P674</accession>
<feature type="domain" description="DUF4143" evidence="2">
    <location>
        <begin position="202"/>
        <end position="374"/>
    </location>
</feature>
<comment type="caution">
    <text evidence="3">The sequence shown here is derived from an EMBL/GenBank/DDBJ whole genome shotgun (WGS) entry which is preliminary data.</text>
</comment>
<dbReference type="EMBL" id="BONK01000015">
    <property type="protein sequence ID" value="GIG22995.1"/>
    <property type="molecule type" value="Genomic_DNA"/>
</dbReference>
<dbReference type="PANTHER" id="PTHR43566">
    <property type="entry name" value="CONSERVED PROTEIN"/>
    <property type="match status" value="1"/>
</dbReference>
<proteinExistence type="predicted"/>
<dbReference type="Pfam" id="PF13635">
    <property type="entry name" value="DUF4143"/>
    <property type="match status" value="1"/>
</dbReference>
<dbReference type="InterPro" id="IPR011335">
    <property type="entry name" value="Restrct_endonuc-II-like"/>
</dbReference>
<evidence type="ECO:0000313" key="4">
    <source>
        <dbReference type="Proteomes" id="UP000632740"/>
    </source>
</evidence>
<feature type="domain" description="AAA" evidence="1">
    <location>
        <begin position="24"/>
        <end position="130"/>
    </location>
</feature>
<name>A0A919P674_9CELL</name>
<gene>
    <name evidence="3" type="ORF">Cch01nite_37190</name>
</gene>
<protein>
    <submittedName>
        <fullName evidence="3">ATPase AAA</fullName>
    </submittedName>
</protein>
<evidence type="ECO:0000259" key="1">
    <source>
        <dbReference type="Pfam" id="PF13173"/>
    </source>
</evidence>
<dbReference type="InterPro" id="IPR041682">
    <property type="entry name" value="AAA_14"/>
</dbReference>
<dbReference type="AlphaFoldDB" id="A0A919P674"/>
<dbReference type="RefSeq" id="WP_203758013.1">
    <property type="nucleotide sequence ID" value="NZ_BONK01000015.1"/>
</dbReference>
<reference evidence="3" key="1">
    <citation type="submission" date="2021-01" db="EMBL/GenBank/DDBJ databases">
        <title>Whole genome shotgun sequence of Cellulomonas chitinilytica NBRC 110799.</title>
        <authorList>
            <person name="Komaki H."/>
            <person name="Tamura T."/>
        </authorList>
    </citation>
    <scope>NUCLEOTIDE SEQUENCE</scope>
    <source>
        <strain evidence="3">NBRC 110799</strain>
    </source>
</reference>
<dbReference type="Proteomes" id="UP000632740">
    <property type="component" value="Unassembled WGS sequence"/>
</dbReference>
<evidence type="ECO:0000313" key="3">
    <source>
        <dbReference type="EMBL" id="GIG22995.1"/>
    </source>
</evidence>
<organism evidence="3 4">
    <name type="scientific">Cellulomonas chitinilytica</name>
    <dbReference type="NCBI Taxonomy" id="398759"/>
    <lineage>
        <taxon>Bacteria</taxon>
        <taxon>Bacillati</taxon>
        <taxon>Actinomycetota</taxon>
        <taxon>Actinomycetes</taxon>
        <taxon>Micrococcales</taxon>
        <taxon>Cellulomonadaceae</taxon>
        <taxon>Cellulomonas</taxon>
    </lineage>
</organism>
<dbReference type="PANTHER" id="PTHR43566:SF2">
    <property type="entry name" value="DUF4143 DOMAIN-CONTAINING PROTEIN"/>
    <property type="match status" value="1"/>
</dbReference>
<sequence>MQPYQTRILDSLLDELHPALGAIELHGPKGVGKTATARRRVRSVVALDDPSTREIVAADRQNLTRLDGPVLVDEWQRMPEVWDIVRRDVDDRGIAGRYLLTGSAAPAGASIHSGAGRIVGLRLRPLSLAEREIDDPTVSVAELLVGGAAIDGRTAVGLVDYVEEIVASGFPDIRRQGSLVRGVRLDAYLDTVVRREFAEQGHAVRRPATLRAWLAAYAAATSSTASYNAILDAATPGESAKPAKTTTIAYRDTLQSLWLLDEVEAWLPTTNDLARLGQAPKHQLADPALAARLLGVDAAALLRGATGERHPGGLHRGTLLGALFEHLVTLSMRVYAEASGATVHHLRTRNGDHEIDLILRRPDGSVVAVEVKLSAQVTDADIRHLRWLKGVLGADVVDSVVVTTGEHAYRRSDGIAVVPAALLGP</sequence>
<dbReference type="InterPro" id="IPR025420">
    <property type="entry name" value="DUF4143"/>
</dbReference>
<dbReference type="SUPFAM" id="SSF52980">
    <property type="entry name" value="Restriction endonuclease-like"/>
    <property type="match status" value="1"/>
</dbReference>